<reference evidence="3 4" key="1">
    <citation type="submission" date="2014-06" db="EMBL/GenBank/DDBJ databases">
        <authorList>
            <consortium name="DOE Joint Genome Institute"/>
            <person name="Kuo A."/>
            <person name="Kohler A."/>
            <person name="Nagy L.G."/>
            <person name="Floudas D."/>
            <person name="Copeland A."/>
            <person name="Barry K.W."/>
            <person name="Cichocki N."/>
            <person name="Veneault-Fourrey C."/>
            <person name="LaButti K."/>
            <person name="Lindquist E.A."/>
            <person name="Lipzen A."/>
            <person name="Lundell T."/>
            <person name="Morin E."/>
            <person name="Murat C."/>
            <person name="Sun H."/>
            <person name="Tunlid A."/>
            <person name="Henrissat B."/>
            <person name="Grigoriev I.V."/>
            <person name="Hibbett D.S."/>
            <person name="Martin F."/>
            <person name="Nordberg H.P."/>
            <person name="Cantor M.N."/>
            <person name="Hua S.X."/>
        </authorList>
    </citation>
    <scope>NUCLEOTIDE SEQUENCE [LARGE SCALE GENOMIC DNA]</scope>
    <source>
        <strain evidence="3 4">ATCC 200175</strain>
    </source>
</reference>
<dbReference type="PANTHER" id="PTHR40465">
    <property type="entry name" value="CHROMOSOME 1, WHOLE GENOME SHOTGUN SEQUENCE"/>
    <property type="match status" value="1"/>
</dbReference>
<dbReference type="HOGENOM" id="CLU_046025_5_0_1"/>
<dbReference type="PANTHER" id="PTHR40465:SF1">
    <property type="entry name" value="DUF6534 DOMAIN-CONTAINING PROTEIN"/>
    <property type="match status" value="1"/>
</dbReference>
<dbReference type="AlphaFoldDB" id="A0A0C9SNE3"/>
<dbReference type="OrthoDB" id="2677454at2759"/>
<proteinExistence type="predicted"/>
<feature type="transmembrane region" description="Helical" evidence="1">
    <location>
        <begin position="230"/>
        <end position="252"/>
    </location>
</feature>
<feature type="transmembrane region" description="Helical" evidence="1">
    <location>
        <begin position="188"/>
        <end position="209"/>
    </location>
</feature>
<evidence type="ECO:0000259" key="2">
    <source>
        <dbReference type="Pfam" id="PF20152"/>
    </source>
</evidence>
<organism evidence="3 4">
    <name type="scientific">Paxillus involutus ATCC 200175</name>
    <dbReference type="NCBI Taxonomy" id="664439"/>
    <lineage>
        <taxon>Eukaryota</taxon>
        <taxon>Fungi</taxon>
        <taxon>Dikarya</taxon>
        <taxon>Basidiomycota</taxon>
        <taxon>Agaricomycotina</taxon>
        <taxon>Agaricomycetes</taxon>
        <taxon>Agaricomycetidae</taxon>
        <taxon>Boletales</taxon>
        <taxon>Paxilineae</taxon>
        <taxon>Paxillaceae</taxon>
        <taxon>Paxillus</taxon>
    </lineage>
</organism>
<gene>
    <name evidence="3" type="ORF">PAXINDRAFT_19063</name>
</gene>
<keyword evidence="1" id="KW-0812">Transmembrane</keyword>
<evidence type="ECO:0000256" key="1">
    <source>
        <dbReference type="SAM" id="Phobius"/>
    </source>
</evidence>
<keyword evidence="1" id="KW-0472">Membrane</keyword>
<evidence type="ECO:0000313" key="4">
    <source>
        <dbReference type="Proteomes" id="UP000053647"/>
    </source>
</evidence>
<feature type="domain" description="DUF6534" evidence="2">
    <location>
        <begin position="194"/>
        <end position="283"/>
    </location>
</feature>
<protein>
    <recommendedName>
        <fullName evidence="2">DUF6534 domain-containing protein</fullName>
    </recommendedName>
</protein>
<evidence type="ECO:0000313" key="3">
    <source>
        <dbReference type="EMBL" id="KIJ07774.1"/>
    </source>
</evidence>
<accession>A0A0C9SNE3</accession>
<dbReference type="Proteomes" id="UP000053647">
    <property type="component" value="Unassembled WGS sequence"/>
</dbReference>
<keyword evidence="1" id="KW-1133">Transmembrane helix</keyword>
<dbReference type="EMBL" id="KN819790">
    <property type="protein sequence ID" value="KIJ07774.1"/>
    <property type="molecule type" value="Genomic_DNA"/>
</dbReference>
<keyword evidence="4" id="KW-1185">Reference proteome</keyword>
<feature type="transmembrane region" description="Helical" evidence="1">
    <location>
        <begin position="95"/>
        <end position="115"/>
    </location>
</feature>
<feature type="transmembrane region" description="Helical" evidence="1">
    <location>
        <begin position="258"/>
        <end position="279"/>
    </location>
</feature>
<reference evidence="4" key="2">
    <citation type="submission" date="2015-01" db="EMBL/GenBank/DDBJ databases">
        <title>Evolutionary Origins and Diversification of the Mycorrhizal Mutualists.</title>
        <authorList>
            <consortium name="DOE Joint Genome Institute"/>
            <consortium name="Mycorrhizal Genomics Consortium"/>
            <person name="Kohler A."/>
            <person name="Kuo A."/>
            <person name="Nagy L.G."/>
            <person name="Floudas D."/>
            <person name="Copeland A."/>
            <person name="Barry K.W."/>
            <person name="Cichocki N."/>
            <person name="Veneault-Fourrey C."/>
            <person name="LaButti K."/>
            <person name="Lindquist E.A."/>
            <person name="Lipzen A."/>
            <person name="Lundell T."/>
            <person name="Morin E."/>
            <person name="Murat C."/>
            <person name="Riley R."/>
            <person name="Ohm R."/>
            <person name="Sun H."/>
            <person name="Tunlid A."/>
            <person name="Henrissat B."/>
            <person name="Grigoriev I.V."/>
            <person name="Hibbett D.S."/>
            <person name="Martin F."/>
        </authorList>
    </citation>
    <scope>NUCLEOTIDE SEQUENCE [LARGE SCALE GENOMIC DNA]</scope>
    <source>
        <strain evidence="4">ATCC 200175</strain>
    </source>
</reference>
<feature type="transmembrane region" description="Helical" evidence="1">
    <location>
        <begin position="20"/>
        <end position="42"/>
    </location>
</feature>
<sequence>MSAIGVGAAGVDLGLHDGATLAGVFGSLVLYGASILQTFIYYLSYPDDRAWKKLLVAIVFLLETVHPVLACAAVWNYLIQNFGNFANNEVLHPTILIPIIIAGVVAFVVKTYFVWRIRCLSTGRFKQIFPAVMMPLIIAFPALGCCERSAVMVPTTNNNCRWADYTAKALMTPTLTVLADPVLTKVGYASLGISAAIDVIIATAMFVLLAKGRDQFNKHTDRILFRWTLISIHTGFWTALFAVLTIILIGYATYPSNSLYTITYFPLCELYCNTLLANFNARSWARSSRVPPVFLSSRRRPDKPMAAAVPLPPLDISIEASKRIDSESCENKTSTDIPCYV</sequence>
<feature type="transmembrane region" description="Helical" evidence="1">
    <location>
        <begin position="54"/>
        <end position="75"/>
    </location>
</feature>
<name>A0A0C9SNE3_PAXIN</name>
<dbReference type="InterPro" id="IPR045339">
    <property type="entry name" value="DUF6534"/>
</dbReference>
<dbReference type="Pfam" id="PF20152">
    <property type="entry name" value="DUF6534"/>
    <property type="match status" value="1"/>
</dbReference>
<feature type="transmembrane region" description="Helical" evidence="1">
    <location>
        <begin position="127"/>
        <end position="144"/>
    </location>
</feature>